<evidence type="ECO:0000256" key="1">
    <source>
        <dbReference type="SAM" id="Phobius"/>
    </source>
</evidence>
<protein>
    <recommendedName>
        <fullName evidence="4">(S)-ureidoglycine aminohydrolase cupin domain-containing protein</fullName>
    </recommendedName>
</protein>
<keyword evidence="2" id="KW-0732">Signal</keyword>
<evidence type="ECO:0000256" key="2">
    <source>
        <dbReference type="SAM" id="SignalP"/>
    </source>
</evidence>
<sequence>MMEHSSSHQTANSYALSLRVVMCALFLLQTTSRHVAAFSSTALVPRSSFSLQRSTIIPSTKRSDIKFCARSCRGSAVSMKIDVSFPSPEEAADMGARDWPQQAKSGIWSDNVKSGGVRYVLDGSGTVSDGKGETRVGPGALVTVLDDCSLEWTCEAGEMIILTPSFEEGPLLAAVAAVLIGLCAFLVGSS</sequence>
<feature type="transmembrane region" description="Helical" evidence="1">
    <location>
        <begin position="169"/>
        <end position="188"/>
    </location>
</feature>
<accession>A0A7S2PLJ5</accession>
<organism evidence="3">
    <name type="scientific">Leptocylindrus danicus</name>
    <dbReference type="NCBI Taxonomy" id="163516"/>
    <lineage>
        <taxon>Eukaryota</taxon>
        <taxon>Sar</taxon>
        <taxon>Stramenopiles</taxon>
        <taxon>Ochrophyta</taxon>
        <taxon>Bacillariophyta</taxon>
        <taxon>Coscinodiscophyceae</taxon>
        <taxon>Chaetocerotophycidae</taxon>
        <taxon>Leptocylindrales</taxon>
        <taxon>Leptocylindraceae</taxon>
        <taxon>Leptocylindrus</taxon>
    </lineage>
</organism>
<keyword evidence="1" id="KW-0472">Membrane</keyword>
<reference evidence="3" key="1">
    <citation type="submission" date="2021-01" db="EMBL/GenBank/DDBJ databases">
        <authorList>
            <person name="Corre E."/>
            <person name="Pelletier E."/>
            <person name="Niang G."/>
            <person name="Scheremetjew M."/>
            <person name="Finn R."/>
            <person name="Kale V."/>
            <person name="Holt S."/>
            <person name="Cochrane G."/>
            <person name="Meng A."/>
            <person name="Brown T."/>
            <person name="Cohen L."/>
        </authorList>
    </citation>
    <scope>NUCLEOTIDE SEQUENCE</scope>
    <source>
        <strain evidence="3">B650</strain>
    </source>
</reference>
<evidence type="ECO:0008006" key="4">
    <source>
        <dbReference type="Google" id="ProtNLM"/>
    </source>
</evidence>
<feature type="signal peptide" evidence="2">
    <location>
        <begin position="1"/>
        <end position="37"/>
    </location>
</feature>
<keyword evidence="1" id="KW-1133">Transmembrane helix</keyword>
<evidence type="ECO:0000313" key="3">
    <source>
        <dbReference type="EMBL" id="CAD9605171.1"/>
    </source>
</evidence>
<feature type="chain" id="PRO_5030641958" description="(S)-ureidoglycine aminohydrolase cupin domain-containing protein" evidence="2">
    <location>
        <begin position="38"/>
        <end position="190"/>
    </location>
</feature>
<dbReference type="AlphaFoldDB" id="A0A7S2PLJ5"/>
<keyword evidence="1" id="KW-0812">Transmembrane</keyword>
<gene>
    <name evidence="3" type="ORF">LDAN0321_LOCUS18049</name>
</gene>
<dbReference type="EMBL" id="HBGY01029104">
    <property type="protein sequence ID" value="CAD9605171.1"/>
    <property type="molecule type" value="Transcribed_RNA"/>
</dbReference>
<name>A0A7S2PLJ5_9STRA</name>
<proteinExistence type="predicted"/>